<gene>
    <name evidence="8" type="ORF">H9847_08320</name>
</gene>
<dbReference type="PANTHER" id="PTHR42792">
    <property type="entry name" value="FLAGELLIN"/>
    <property type="match status" value="1"/>
</dbReference>
<proteinExistence type="inferred from homology"/>
<dbReference type="SUPFAM" id="SSF64518">
    <property type="entry name" value="Phase 1 flagellin"/>
    <property type="match status" value="1"/>
</dbReference>
<comment type="function">
    <text evidence="4">Flagellin is the subunit protein which polymerizes to form the filaments of bacterial flagella.</text>
</comment>
<dbReference type="InterPro" id="IPR042187">
    <property type="entry name" value="Flagellin_C_sub2"/>
</dbReference>
<comment type="caution">
    <text evidence="8">The sequence shown here is derived from an EMBL/GenBank/DDBJ whole genome shotgun (WGS) entry which is preliminary data.</text>
</comment>
<dbReference type="EMBL" id="JAHLFE010000169">
    <property type="protein sequence ID" value="MBU3844849.1"/>
    <property type="molecule type" value="Genomic_DNA"/>
</dbReference>
<comment type="similarity">
    <text evidence="1 4">Belongs to the bacterial flagellin family.</text>
</comment>
<sequence>MALYVNTNVSSINAQRKLTNATNSLNTSYQRLASGLRINSAKDDAAGLQIADRLTAQINGLNQGNRNTNDGIALAQTIEGALDETTNMLQRIRTLAVQAATGTNTEQDRQSLQEEVNELCQEITRIAEKTTFAGQDILNGEKSRNKLLNADGQLFFQVGANAYDTLTLNLAGFAMSQIASQICDTNNQVKYDALANSAGTALQPNAFNTANLLSVGLLTKTADGTKGYVWSVSTAKTAQATLNNIDKFIQYVDSNRAALGAIQNRMESTIRNQSSISENESDARSRIRDTDFASETATLTQNNIIQQASQTVLAQANQRPTIALSLLGQ</sequence>
<evidence type="ECO:0000313" key="8">
    <source>
        <dbReference type="EMBL" id="MBU3844849.1"/>
    </source>
</evidence>
<feature type="domain" description="Flagellin C-terminal" evidence="7">
    <location>
        <begin position="242"/>
        <end position="327"/>
    </location>
</feature>
<organism evidence="8 9">
    <name type="scientific">Candidatus Anaerobiospirillum pullicola</name>
    <dbReference type="NCBI Taxonomy" id="2838451"/>
    <lineage>
        <taxon>Bacteria</taxon>
        <taxon>Pseudomonadati</taxon>
        <taxon>Pseudomonadota</taxon>
        <taxon>Gammaproteobacteria</taxon>
        <taxon>Aeromonadales</taxon>
        <taxon>Succinivibrionaceae</taxon>
        <taxon>Anaerobiospirillum</taxon>
    </lineage>
</organism>
<dbReference type="Gene3D" id="2.30.220.10">
    <property type="entry name" value="f41 fragment of flagellin, C-terminal domain"/>
    <property type="match status" value="1"/>
</dbReference>
<dbReference type="PANTHER" id="PTHR42792:SF2">
    <property type="entry name" value="FLAGELLIN"/>
    <property type="match status" value="1"/>
</dbReference>
<dbReference type="AlphaFoldDB" id="A0A948TH67"/>
<comment type="subcellular location">
    <subcellularLocation>
        <location evidence="4">Secreted</location>
    </subcellularLocation>
    <subcellularLocation>
        <location evidence="4">Bacterial flagellum</location>
    </subcellularLocation>
</comment>
<dbReference type="GO" id="GO:0005198">
    <property type="term" value="F:structural molecule activity"/>
    <property type="evidence" value="ECO:0007669"/>
    <property type="project" value="UniProtKB-UniRule"/>
</dbReference>
<dbReference type="PRINTS" id="PR00207">
    <property type="entry name" value="FLAGELLIN"/>
</dbReference>
<evidence type="ECO:0000313" key="9">
    <source>
        <dbReference type="Proteomes" id="UP000733611"/>
    </source>
</evidence>
<dbReference type="Proteomes" id="UP000733611">
    <property type="component" value="Unassembled WGS sequence"/>
</dbReference>
<evidence type="ECO:0000256" key="4">
    <source>
        <dbReference type="RuleBase" id="RU362073"/>
    </source>
</evidence>
<dbReference type="Pfam" id="PF00669">
    <property type="entry name" value="Flagellin_N"/>
    <property type="match status" value="1"/>
</dbReference>
<evidence type="ECO:0000259" key="7">
    <source>
        <dbReference type="Pfam" id="PF00700"/>
    </source>
</evidence>
<dbReference type="GO" id="GO:0009288">
    <property type="term" value="C:bacterial-type flagellum"/>
    <property type="evidence" value="ECO:0007669"/>
    <property type="project" value="UniProtKB-SubCell"/>
</dbReference>
<evidence type="ECO:0000256" key="5">
    <source>
        <dbReference type="SAM" id="Coils"/>
    </source>
</evidence>
<keyword evidence="2 4" id="KW-0964">Secreted</keyword>
<evidence type="ECO:0000259" key="6">
    <source>
        <dbReference type="Pfam" id="PF00669"/>
    </source>
</evidence>
<feature type="domain" description="Flagellin N-terminal" evidence="6">
    <location>
        <begin position="5"/>
        <end position="142"/>
    </location>
</feature>
<dbReference type="Pfam" id="PF00700">
    <property type="entry name" value="Flagellin_C"/>
    <property type="match status" value="1"/>
</dbReference>
<name>A0A948TH67_9GAMM</name>
<dbReference type="Gene3D" id="6.10.280.190">
    <property type="match status" value="1"/>
</dbReference>
<keyword evidence="5" id="KW-0175">Coiled coil</keyword>
<evidence type="ECO:0000256" key="3">
    <source>
        <dbReference type="ARBA" id="ARBA00023143"/>
    </source>
</evidence>
<keyword evidence="3 4" id="KW-0975">Bacterial flagellum</keyword>
<dbReference type="Gene3D" id="2.170.280.10">
    <property type="entry name" value="f41 fragment of flagellin, middle domain"/>
    <property type="match status" value="1"/>
</dbReference>
<dbReference type="InterPro" id="IPR046358">
    <property type="entry name" value="Flagellin_C"/>
</dbReference>
<reference evidence="8" key="2">
    <citation type="submission" date="2021-04" db="EMBL/GenBank/DDBJ databases">
        <authorList>
            <person name="Gilroy R."/>
        </authorList>
    </citation>
    <scope>NUCLEOTIDE SEQUENCE</scope>
    <source>
        <strain evidence="8">378</strain>
    </source>
</reference>
<dbReference type="Gene3D" id="1.20.1330.10">
    <property type="entry name" value="f41 fragment of flagellin, N-terminal domain"/>
    <property type="match status" value="1"/>
</dbReference>
<keyword evidence="8" id="KW-0282">Flagellum</keyword>
<keyword evidence="8" id="KW-0966">Cell projection</keyword>
<evidence type="ECO:0000256" key="1">
    <source>
        <dbReference type="ARBA" id="ARBA00005709"/>
    </source>
</evidence>
<feature type="coiled-coil region" evidence="5">
    <location>
        <begin position="102"/>
        <end position="129"/>
    </location>
</feature>
<dbReference type="Gene3D" id="6.10.10.10">
    <property type="entry name" value="Flagellar export chaperone, C-terminal domain"/>
    <property type="match status" value="1"/>
</dbReference>
<keyword evidence="8" id="KW-0969">Cilium</keyword>
<dbReference type="GO" id="GO:0005576">
    <property type="term" value="C:extracellular region"/>
    <property type="evidence" value="ECO:0007669"/>
    <property type="project" value="UniProtKB-SubCell"/>
</dbReference>
<dbReference type="InterPro" id="IPR001029">
    <property type="entry name" value="Flagellin_N"/>
</dbReference>
<reference evidence="8" key="1">
    <citation type="journal article" date="2021" name="PeerJ">
        <title>Extensive microbial diversity within the chicken gut microbiome revealed by metagenomics and culture.</title>
        <authorList>
            <person name="Gilroy R."/>
            <person name="Ravi A."/>
            <person name="Getino M."/>
            <person name="Pursley I."/>
            <person name="Horton D.L."/>
            <person name="Alikhan N.F."/>
            <person name="Baker D."/>
            <person name="Gharbi K."/>
            <person name="Hall N."/>
            <person name="Watson M."/>
            <person name="Adriaenssens E.M."/>
            <person name="Foster-Nyarko E."/>
            <person name="Jarju S."/>
            <person name="Secka A."/>
            <person name="Antonio M."/>
            <person name="Oren A."/>
            <person name="Chaudhuri R.R."/>
            <person name="La Ragione R."/>
            <person name="Hildebrand F."/>
            <person name="Pallen M.J."/>
        </authorList>
    </citation>
    <scope>NUCLEOTIDE SEQUENCE</scope>
    <source>
        <strain evidence="8">378</strain>
    </source>
</reference>
<evidence type="ECO:0000256" key="2">
    <source>
        <dbReference type="ARBA" id="ARBA00022525"/>
    </source>
</evidence>
<protein>
    <recommendedName>
        <fullName evidence="4">Flagellin</fullName>
    </recommendedName>
</protein>
<dbReference type="InterPro" id="IPR001492">
    <property type="entry name" value="Flagellin"/>
</dbReference>
<accession>A0A948TH67</accession>